<accession>A0A1E5RXH9</accession>
<dbReference type="GO" id="GO:0005680">
    <property type="term" value="C:anaphase-promoting complex"/>
    <property type="evidence" value="ECO:0007669"/>
    <property type="project" value="InterPro"/>
</dbReference>
<evidence type="ECO:0000313" key="7">
    <source>
        <dbReference type="EMBL" id="OEJ91710.1"/>
    </source>
</evidence>
<comment type="caution">
    <text evidence="7">The sequence shown here is derived from an EMBL/GenBank/DDBJ whole genome shotgun (WGS) entry which is preliminary data.</text>
</comment>
<dbReference type="InterPro" id="IPR004939">
    <property type="entry name" value="APC_su10/DOC_dom"/>
</dbReference>
<reference evidence="8" key="1">
    <citation type="journal article" date="2016" name="Genome Announc.">
        <title>Genome sequences of three species of Hanseniaspora isolated from spontaneous wine fermentations.</title>
        <authorList>
            <person name="Sternes P.R."/>
            <person name="Lee D."/>
            <person name="Kutyna D.R."/>
            <person name="Borneman A.R."/>
        </authorList>
    </citation>
    <scope>NUCLEOTIDE SEQUENCE [LARGE SCALE GENOMIC DNA]</scope>
    <source>
        <strain evidence="8">AWRI3580</strain>
    </source>
</reference>
<dbReference type="GO" id="GO:0070979">
    <property type="term" value="P:protein K11-linked ubiquitination"/>
    <property type="evidence" value="ECO:0007669"/>
    <property type="project" value="TreeGrafter"/>
</dbReference>
<sequence length="458" mass="53876">MDANIAELEFPNIKSVYDQILNEKDHTLPSLSKDLKKDILYLTSYDKKFYSFTNNLDKNIIDHKKFVYNFEHNVYSDSRYVKDYFEQNSYQTQLHLGYLLYTLDDYKSLQSLLLLGFEKNNRIDENEDSNYFRLLKLARDKIPADYSYEQPFGFKNSMDHLKYQHLECHMDEKAFFQSIEENDPQKALPFHVKDTLKHIYDMGMYGLPLLLGYDKKLQIEDFQHQLLKIKDITMDAEWESSSHRHGFDIGSLLNKDINSSWQSNGFLPHIIDVKFGKITRLNNIMMFFSNSQNSSYAPFHIKIYGGTNELDLVLLKDFGIKRVEGFINFFFFSSNIKNKVITEDNQKFKNIHGLLKNGYVYNPPIEVKYLKIFIFSNKHRGKDSKLESIRLYQDLETNEAIDAQNGKQQASPQANQPKRDWYDIMSKIKNKSPDASIDQNTERTSKYEDLMLGSAFLI</sequence>
<evidence type="ECO:0000259" key="6">
    <source>
        <dbReference type="PROSITE" id="PS51284"/>
    </source>
</evidence>
<protein>
    <submittedName>
        <fullName evidence="7">Anaphase-promoting complex subunit DOC1</fullName>
    </submittedName>
</protein>
<keyword evidence="3" id="KW-0498">Mitosis</keyword>
<evidence type="ECO:0000256" key="2">
    <source>
        <dbReference type="ARBA" id="ARBA00022618"/>
    </source>
</evidence>
<dbReference type="PANTHER" id="PTHR12936:SF0">
    <property type="entry name" value="ANAPHASE-PROMOTING COMPLEX SUBUNIT 10"/>
    <property type="match status" value="1"/>
</dbReference>
<dbReference type="Proteomes" id="UP000095358">
    <property type="component" value="Unassembled WGS sequence"/>
</dbReference>
<dbReference type="STRING" id="29833.A0A1E5RXH9"/>
<dbReference type="GO" id="GO:0051301">
    <property type="term" value="P:cell division"/>
    <property type="evidence" value="ECO:0007669"/>
    <property type="project" value="UniProtKB-KW"/>
</dbReference>
<dbReference type="SUPFAM" id="SSF49785">
    <property type="entry name" value="Galactose-binding domain-like"/>
    <property type="match status" value="1"/>
</dbReference>
<organism evidence="7 8">
    <name type="scientific">Hanseniaspora uvarum</name>
    <name type="common">Yeast</name>
    <name type="synonym">Kloeckera apiculata</name>
    <dbReference type="NCBI Taxonomy" id="29833"/>
    <lineage>
        <taxon>Eukaryota</taxon>
        <taxon>Fungi</taxon>
        <taxon>Dikarya</taxon>
        <taxon>Ascomycota</taxon>
        <taxon>Saccharomycotina</taxon>
        <taxon>Saccharomycetes</taxon>
        <taxon>Saccharomycodales</taxon>
        <taxon>Saccharomycodaceae</taxon>
        <taxon>Hanseniaspora</taxon>
    </lineage>
</organism>
<gene>
    <name evidence="7" type="ORF">AWRI3580_g870</name>
</gene>
<evidence type="ECO:0000256" key="1">
    <source>
        <dbReference type="ARBA" id="ARBA00006762"/>
    </source>
</evidence>
<dbReference type="SMART" id="SM01337">
    <property type="entry name" value="APC10"/>
    <property type="match status" value="1"/>
</dbReference>
<feature type="domain" description="DOC" evidence="6">
    <location>
        <begin position="208"/>
        <end position="418"/>
    </location>
</feature>
<keyword evidence="8" id="KW-1185">Reference proteome</keyword>
<dbReference type="PROSITE" id="PS51284">
    <property type="entry name" value="DOC"/>
    <property type="match status" value="1"/>
</dbReference>
<dbReference type="InterPro" id="IPR008979">
    <property type="entry name" value="Galactose-bd-like_sf"/>
</dbReference>
<name>A0A1E5RXH9_HANUV</name>
<dbReference type="Pfam" id="PF03256">
    <property type="entry name" value="ANAPC10"/>
    <property type="match status" value="1"/>
</dbReference>
<evidence type="ECO:0000256" key="5">
    <source>
        <dbReference type="ARBA" id="ARBA00023306"/>
    </source>
</evidence>
<dbReference type="PANTHER" id="PTHR12936">
    <property type="entry name" value="ANAPHASE-PROMOTING COMPLEX 10"/>
    <property type="match status" value="1"/>
</dbReference>
<dbReference type="InterPro" id="IPR016901">
    <property type="entry name" value="APC10/Doc1"/>
</dbReference>
<dbReference type="Gene3D" id="2.60.120.260">
    <property type="entry name" value="Galactose-binding domain-like"/>
    <property type="match status" value="1"/>
</dbReference>
<dbReference type="AlphaFoldDB" id="A0A1E5RXH9"/>
<keyword evidence="4" id="KW-0833">Ubl conjugation pathway</keyword>
<dbReference type="OrthoDB" id="3972478at2759"/>
<comment type="similarity">
    <text evidence="1">Belongs to the APC10 family.</text>
</comment>
<dbReference type="GO" id="GO:0031145">
    <property type="term" value="P:anaphase-promoting complex-dependent catabolic process"/>
    <property type="evidence" value="ECO:0007669"/>
    <property type="project" value="InterPro"/>
</dbReference>
<proteinExistence type="inferred from homology"/>
<evidence type="ECO:0000256" key="3">
    <source>
        <dbReference type="ARBA" id="ARBA00022776"/>
    </source>
</evidence>
<keyword evidence="2" id="KW-0132">Cell division</keyword>
<keyword evidence="5" id="KW-0131">Cell cycle</keyword>
<dbReference type="VEuPathDB" id="FungiDB:AWRI3580_g870"/>
<evidence type="ECO:0000256" key="4">
    <source>
        <dbReference type="ARBA" id="ARBA00022786"/>
    </source>
</evidence>
<dbReference type="EMBL" id="LPNN01000002">
    <property type="protein sequence ID" value="OEJ91710.1"/>
    <property type="molecule type" value="Genomic_DNA"/>
</dbReference>
<evidence type="ECO:0000313" key="8">
    <source>
        <dbReference type="Proteomes" id="UP000095358"/>
    </source>
</evidence>